<dbReference type="PaxDb" id="29760-VIT_18s0001g03640.t01"/>
<accession>E0CRB3</accession>
<keyword evidence="2" id="KW-1185">Reference proteome</keyword>
<name>E0CRB3_VITVI</name>
<sequence>MPDFSEHSGLSVINIRWSLGVTTTVEDRSRPALSEWDGHMVI</sequence>
<protein>
    <submittedName>
        <fullName evidence="1">Uncharacterized protein</fullName>
    </submittedName>
</protein>
<dbReference type="EMBL" id="FN595227">
    <property type="protein sequence ID" value="CBI19067.3"/>
    <property type="molecule type" value="Genomic_DNA"/>
</dbReference>
<dbReference type="InParanoid" id="E0CRB3"/>
<gene>
    <name evidence="1" type="ordered locus">VIT_18s0001g03640</name>
</gene>
<dbReference type="Proteomes" id="UP000009183">
    <property type="component" value="Chromosome 18"/>
</dbReference>
<reference evidence="2" key="1">
    <citation type="journal article" date="2007" name="Nature">
        <title>The grapevine genome sequence suggests ancestral hexaploidization in major angiosperm phyla.</title>
        <authorList>
            <consortium name="The French-Italian Public Consortium for Grapevine Genome Characterization."/>
            <person name="Jaillon O."/>
            <person name="Aury J.-M."/>
            <person name="Noel B."/>
            <person name="Policriti A."/>
            <person name="Clepet C."/>
            <person name="Casagrande A."/>
            <person name="Choisne N."/>
            <person name="Aubourg S."/>
            <person name="Vitulo N."/>
            <person name="Jubin C."/>
            <person name="Vezzi A."/>
            <person name="Legeai F."/>
            <person name="Hugueney P."/>
            <person name="Dasilva C."/>
            <person name="Horner D."/>
            <person name="Mica E."/>
            <person name="Jublot D."/>
            <person name="Poulain J."/>
            <person name="Bruyere C."/>
            <person name="Billault A."/>
            <person name="Segurens B."/>
            <person name="Gouyvenoux M."/>
            <person name="Ugarte E."/>
            <person name="Cattonaro F."/>
            <person name="Anthouard V."/>
            <person name="Vico V."/>
            <person name="Del Fabbro C."/>
            <person name="Alaux M."/>
            <person name="Di Gaspero G."/>
            <person name="Dumas V."/>
            <person name="Felice N."/>
            <person name="Paillard S."/>
            <person name="Juman I."/>
            <person name="Moroldo M."/>
            <person name="Scalabrin S."/>
            <person name="Canaguier A."/>
            <person name="Le Clainche I."/>
            <person name="Malacrida G."/>
            <person name="Durand E."/>
            <person name="Pesole G."/>
            <person name="Laucou V."/>
            <person name="Chatelet P."/>
            <person name="Merdinoglu D."/>
            <person name="Delledonne M."/>
            <person name="Pezzotti M."/>
            <person name="Lecharny A."/>
            <person name="Scarpelli C."/>
            <person name="Artiguenave F."/>
            <person name="Pe M.E."/>
            <person name="Valle G."/>
            <person name="Morgante M."/>
            <person name="Caboche M."/>
            <person name="Adam-Blondon A.-F."/>
            <person name="Weissenbach J."/>
            <person name="Quetier F."/>
            <person name="Wincker P."/>
        </authorList>
    </citation>
    <scope>NUCLEOTIDE SEQUENCE [LARGE SCALE GENOMIC DNA]</scope>
    <source>
        <strain evidence="2">cv. Pinot noir / PN40024</strain>
    </source>
</reference>
<organism evidence="1 2">
    <name type="scientific">Vitis vinifera</name>
    <name type="common">Grape</name>
    <dbReference type="NCBI Taxonomy" id="29760"/>
    <lineage>
        <taxon>Eukaryota</taxon>
        <taxon>Viridiplantae</taxon>
        <taxon>Streptophyta</taxon>
        <taxon>Embryophyta</taxon>
        <taxon>Tracheophyta</taxon>
        <taxon>Spermatophyta</taxon>
        <taxon>Magnoliopsida</taxon>
        <taxon>eudicotyledons</taxon>
        <taxon>Gunneridae</taxon>
        <taxon>Pentapetalae</taxon>
        <taxon>rosids</taxon>
        <taxon>Vitales</taxon>
        <taxon>Vitaceae</taxon>
        <taxon>Viteae</taxon>
        <taxon>Vitis</taxon>
    </lineage>
</organism>
<evidence type="ECO:0000313" key="1">
    <source>
        <dbReference type="EMBL" id="CBI19067.3"/>
    </source>
</evidence>
<dbReference type="HOGENOM" id="CLU_3261580_0_0_1"/>
<dbReference type="AlphaFoldDB" id="E0CRB3"/>
<proteinExistence type="predicted"/>
<evidence type="ECO:0000313" key="2">
    <source>
        <dbReference type="Proteomes" id="UP000009183"/>
    </source>
</evidence>